<dbReference type="EMBL" id="CM039178">
    <property type="protein sequence ID" value="KAH9678653.1"/>
    <property type="molecule type" value="Genomic_DNA"/>
</dbReference>
<sequence length="637" mass="71054">MSESAAPSGSSRCASEVDVFSDKPHVEQQDYTLAAQQQLKQTAIKEQSDAKPPPQDEWLRGLGWVMTNGIKEAPRVLLSNGGANLSEDSLRCVYIFSIIRTVNFIETKLIRLFYLKFTAETITRRLKLYRAALNGDWAVAKDIYDKYKVEIGQEITNLGNTALHVAAQANCIDFVKELLKMMSTEDLAKKNKIGCTAFFYAAASGMVEIVEEMMKGNKDIAMVPDMDGTLPIVRAAALEQGQMVLLLHKQTKNSLTDDDCIELLVQLIETGFYVVALQLLRDRPRLATKRAENEETALHVLARKDLTSTNQNRRGTFFQRCFNLVSGAEKEENKQALELVESLWTEVVLSSESVSEISKLIARPTRLIFDAAKRGNVLFLLILIREYADLMRKCDENGYTIFHVAVLNRLEELFKFIYDAKSIADLMVDSNDGEGEMFDPPLYMDIDNASSYMIVATLIVALVFGAAITVPGGNKEDVGLPFLRHKTSFKVFAVSNVISLVASSVSIVNFLSILAPRYAEEDFLYLLSRKLLFGLATLFIAIAAMMVVFSATRFIVFRDGSIWIANLAIVVSSMPVILFIKQHSNSFMMFDGQPMKGKTGLFHKAGKTKTTKHQWKSKLFNGSNLTIPCTSSCCTNV</sequence>
<comment type="caution">
    <text evidence="1">The sequence shown here is derived from an EMBL/GenBank/DDBJ whole genome shotgun (WGS) entry which is preliminary data.</text>
</comment>
<evidence type="ECO:0000313" key="1">
    <source>
        <dbReference type="EMBL" id="KAH9678653.1"/>
    </source>
</evidence>
<proteinExistence type="predicted"/>
<accession>A0ACB8HV44</accession>
<dbReference type="Proteomes" id="UP000829398">
    <property type="component" value="Chromosome 9"/>
</dbReference>
<keyword evidence="2" id="KW-1185">Reference proteome</keyword>
<reference evidence="2" key="1">
    <citation type="journal article" date="2023" name="Hortic. Res.">
        <title>A chromosome-level phased genome enabling allele-level studies in sweet orange: a case study on citrus Huanglongbing tolerance.</title>
        <authorList>
            <person name="Wu B."/>
            <person name="Yu Q."/>
            <person name="Deng Z."/>
            <person name="Duan Y."/>
            <person name="Luo F."/>
            <person name="Gmitter F. Jr."/>
        </authorList>
    </citation>
    <scope>NUCLEOTIDE SEQUENCE [LARGE SCALE GENOMIC DNA]</scope>
    <source>
        <strain evidence="2">cv. Valencia</strain>
    </source>
</reference>
<evidence type="ECO:0000313" key="2">
    <source>
        <dbReference type="Proteomes" id="UP000829398"/>
    </source>
</evidence>
<name>A0ACB8HV44_CITSI</name>
<protein>
    <submittedName>
        <fullName evidence="1">ANK REP REGION domain-containing protein</fullName>
    </submittedName>
</protein>
<organism evidence="1 2">
    <name type="scientific">Citrus sinensis</name>
    <name type="common">Sweet orange</name>
    <name type="synonym">Citrus aurantium var. sinensis</name>
    <dbReference type="NCBI Taxonomy" id="2711"/>
    <lineage>
        <taxon>Eukaryota</taxon>
        <taxon>Viridiplantae</taxon>
        <taxon>Streptophyta</taxon>
        <taxon>Embryophyta</taxon>
        <taxon>Tracheophyta</taxon>
        <taxon>Spermatophyta</taxon>
        <taxon>Magnoliopsida</taxon>
        <taxon>eudicotyledons</taxon>
        <taxon>Gunneridae</taxon>
        <taxon>Pentapetalae</taxon>
        <taxon>rosids</taxon>
        <taxon>malvids</taxon>
        <taxon>Sapindales</taxon>
        <taxon>Rutaceae</taxon>
        <taxon>Aurantioideae</taxon>
        <taxon>Citrus</taxon>
    </lineage>
</organism>
<gene>
    <name evidence="1" type="ORF">KPL71_025801</name>
</gene>